<dbReference type="EMBL" id="FWZX01000009">
    <property type="protein sequence ID" value="SMF27806.1"/>
    <property type="molecule type" value="Genomic_DNA"/>
</dbReference>
<protein>
    <submittedName>
        <fullName evidence="2">Uncharacterized protein</fullName>
    </submittedName>
</protein>
<proteinExistence type="predicted"/>
<reference evidence="2 3" key="1">
    <citation type="submission" date="2017-04" db="EMBL/GenBank/DDBJ databases">
        <authorList>
            <person name="Afonso C.L."/>
            <person name="Miller P.J."/>
            <person name="Scott M.A."/>
            <person name="Spackman E."/>
            <person name="Goraichik I."/>
            <person name="Dimitrov K.M."/>
            <person name="Suarez D.L."/>
            <person name="Swayne D.E."/>
        </authorList>
    </citation>
    <scope>NUCLEOTIDE SEQUENCE [LARGE SCALE GENOMIC DNA]</scope>
    <source>
        <strain evidence="2 3">USBA 355</strain>
    </source>
</reference>
<evidence type="ECO:0000256" key="1">
    <source>
        <dbReference type="SAM" id="MobiDB-lite"/>
    </source>
</evidence>
<organism evidence="2 3">
    <name type="scientific">Tistlia consotensis USBA 355</name>
    <dbReference type="NCBI Taxonomy" id="560819"/>
    <lineage>
        <taxon>Bacteria</taxon>
        <taxon>Pseudomonadati</taxon>
        <taxon>Pseudomonadota</taxon>
        <taxon>Alphaproteobacteria</taxon>
        <taxon>Rhodospirillales</taxon>
        <taxon>Rhodovibrionaceae</taxon>
        <taxon>Tistlia</taxon>
    </lineage>
</organism>
<name>A0A1Y6BVY2_9PROT</name>
<evidence type="ECO:0000313" key="2">
    <source>
        <dbReference type="EMBL" id="SMF27806.1"/>
    </source>
</evidence>
<feature type="region of interest" description="Disordered" evidence="1">
    <location>
        <begin position="86"/>
        <end position="106"/>
    </location>
</feature>
<gene>
    <name evidence="2" type="ORF">SAMN05428998_109118</name>
</gene>
<dbReference type="Proteomes" id="UP000192917">
    <property type="component" value="Unassembled WGS sequence"/>
</dbReference>
<sequence>MHLFHCDAEAGHDEATGGRTWLVVADNLCEALLLVPGSYTVKAVSVQLAAASGSARLIGWMGPSPEISGGAGAKVSPAARLRFGFRRPSLGSPLRDPASGLDRQPI</sequence>
<evidence type="ECO:0000313" key="3">
    <source>
        <dbReference type="Proteomes" id="UP000192917"/>
    </source>
</evidence>
<keyword evidence="3" id="KW-1185">Reference proteome</keyword>
<dbReference type="RefSeq" id="WP_085123174.1">
    <property type="nucleotide sequence ID" value="NZ_FWZX01000009.1"/>
</dbReference>
<accession>A0A1Y6BVY2</accession>
<dbReference type="AlphaFoldDB" id="A0A1Y6BVY2"/>
<dbReference type="STRING" id="560819.SAMN05428998_109118"/>